<accession>A0ABV7FCK6</accession>
<keyword evidence="3" id="KW-1185">Reference proteome</keyword>
<reference evidence="3" key="1">
    <citation type="journal article" date="2019" name="Int. J. Syst. Evol. Microbiol.">
        <title>The Global Catalogue of Microorganisms (GCM) 10K type strain sequencing project: providing services to taxonomists for standard genome sequencing and annotation.</title>
        <authorList>
            <consortium name="The Broad Institute Genomics Platform"/>
            <consortium name="The Broad Institute Genome Sequencing Center for Infectious Disease"/>
            <person name="Wu L."/>
            <person name="Ma J."/>
        </authorList>
    </citation>
    <scope>NUCLEOTIDE SEQUENCE [LARGE SCALE GENOMIC DNA]</scope>
    <source>
        <strain evidence="3">KCTC 52237</strain>
    </source>
</reference>
<evidence type="ECO:0000313" key="2">
    <source>
        <dbReference type="EMBL" id="MFC3115346.1"/>
    </source>
</evidence>
<feature type="chain" id="PRO_5045848559" description="Kazal-like domain-containing protein" evidence="1">
    <location>
        <begin position="23"/>
        <end position="100"/>
    </location>
</feature>
<evidence type="ECO:0000313" key="3">
    <source>
        <dbReference type="Proteomes" id="UP001595555"/>
    </source>
</evidence>
<evidence type="ECO:0008006" key="4">
    <source>
        <dbReference type="Google" id="ProtNLM"/>
    </source>
</evidence>
<dbReference type="Gene3D" id="3.30.60.30">
    <property type="match status" value="1"/>
</dbReference>
<keyword evidence="1" id="KW-0732">Signal</keyword>
<comment type="caution">
    <text evidence="2">The sequence shown here is derived from an EMBL/GenBank/DDBJ whole genome shotgun (WGS) entry which is preliminary data.</text>
</comment>
<dbReference type="EMBL" id="JBHRTF010000003">
    <property type="protein sequence ID" value="MFC3115346.1"/>
    <property type="molecule type" value="Genomic_DNA"/>
</dbReference>
<dbReference type="Proteomes" id="UP001595555">
    <property type="component" value="Unassembled WGS sequence"/>
</dbReference>
<sequence>MKLILGILALGLLSACSSQTNKNDAELSNTKTSNTCPEQRPQVCTMDYRPVCATRDTGVRCVTAPCPSSELKTYSNACTACADPNVISYTPDECGPAVKQ</sequence>
<proteinExistence type="predicted"/>
<dbReference type="PROSITE" id="PS51257">
    <property type="entry name" value="PROKAR_LIPOPROTEIN"/>
    <property type="match status" value="1"/>
</dbReference>
<feature type="signal peptide" evidence="1">
    <location>
        <begin position="1"/>
        <end position="22"/>
    </location>
</feature>
<organism evidence="2 3">
    <name type="scientific">Cellvibrio fontiphilus</name>
    <dbReference type="NCBI Taxonomy" id="1815559"/>
    <lineage>
        <taxon>Bacteria</taxon>
        <taxon>Pseudomonadati</taxon>
        <taxon>Pseudomonadota</taxon>
        <taxon>Gammaproteobacteria</taxon>
        <taxon>Cellvibrionales</taxon>
        <taxon>Cellvibrionaceae</taxon>
        <taxon>Cellvibrio</taxon>
    </lineage>
</organism>
<name>A0ABV7FCK6_9GAMM</name>
<dbReference type="RefSeq" id="WP_378117558.1">
    <property type="nucleotide sequence ID" value="NZ_JBHRTF010000003.1"/>
</dbReference>
<evidence type="ECO:0000256" key="1">
    <source>
        <dbReference type="SAM" id="SignalP"/>
    </source>
</evidence>
<gene>
    <name evidence="2" type="ORF">ACFODX_07235</name>
</gene>
<protein>
    <recommendedName>
        <fullName evidence="4">Kazal-like domain-containing protein</fullName>
    </recommendedName>
</protein>